<gene>
    <name evidence="6" type="primary">nusB</name>
    <name evidence="8" type="ORF">SAMN05216225_1001443</name>
</gene>
<name>A0A1M5CY76_9BACI</name>
<dbReference type="AlphaFoldDB" id="A0A1M5CY76"/>
<evidence type="ECO:0000313" key="9">
    <source>
        <dbReference type="Proteomes" id="UP000183988"/>
    </source>
</evidence>
<sequence>MKRHAAREKAFQILFQLDMNDSDSYVAIQDLLNEEENDRFLHQLVEGVYENKSVIDETITNHLENWSIKRVATVERAVLRIATYELKYLDDIPENVSINEAVELAKKYGDDKSGKFVNGVLSKIIDSES</sequence>
<dbReference type="EMBL" id="FQVW01000001">
    <property type="protein sequence ID" value="SHF59649.1"/>
    <property type="molecule type" value="Genomic_DNA"/>
</dbReference>
<dbReference type="PANTHER" id="PTHR11078">
    <property type="entry name" value="N UTILIZATION SUBSTANCE PROTEIN B-RELATED"/>
    <property type="match status" value="1"/>
</dbReference>
<reference evidence="8 9" key="1">
    <citation type="submission" date="2016-11" db="EMBL/GenBank/DDBJ databases">
        <authorList>
            <person name="Jaros S."/>
            <person name="Januszkiewicz K."/>
            <person name="Wedrychowicz H."/>
        </authorList>
    </citation>
    <scope>NUCLEOTIDE SEQUENCE [LARGE SCALE GENOMIC DNA]</scope>
    <source>
        <strain evidence="8 9">IBRC-M 10683</strain>
    </source>
</reference>
<dbReference type="InterPro" id="IPR035926">
    <property type="entry name" value="NusB-like_sf"/>
</dbReference>
<dbReference type="HAMAP" id="MF_00073">
    <property type="entry name" value="NusB"/>
    <property type="match status" value="1"/>
</dbReference>
<dbReference type="SUPFAM" id="SSF48013">
    <property type="entry name" value="NusB-like"/>
    <property type="match status" value="1"/>
</dbReference>
<evidence type="ECO:0000313" key="8">
    <source>
        <dbReference type="EMBL" id="SHF59649.1"/>
    </source>
</evidence>
<evidence type="ECO:0000256" key="3">
    <source>
        <dbReference type="ARBA" id="ARBA00022884"/>
    </source>
</evidence>
<evidence type="ECO:0000256" key="6">
    <source>
        <dbReference type="HAMAP-Rule" id="MF_00073"/>
    </source>
</evidence>
<keyword evidence="4 6" id="KW-0805">Transcription regulation</keyword>
<organism evidence="8 9">
    <name type="scientific">Ornithinibacillus halophilus</name>
    <dbReference type="NCBI Taxonomy" id="930117"/>
    <lineage>
        <taxon>Bacteria</taxon>
        <taxon>Bacillati</taxon>
        <taxon>Bacillota</taxon>
        <taxon>Bacilli</taxon>
        <taxon>Bacillales</taxon>
        <taxon>Bacillaceae</taxon>
        <taxon>Ornithinibacillus</taxon>
    </lineage>
</organism>
<keyword evidence="2 6" id="KW-0889">Transcription antitermination</keyword>
<dbReference type="Gene3D" id="1.10.940.10">
    <property type="entry name" value="NusB-like"/>
    <property type="match status" value="1"/>
</dbReference>
<dbReference type="Pfam" id="PF01029">
    <property type="entry name" value="NusB"/>
    <property type="match status" value="1"/>
</dbReference>
<dbReference type="NCBIfam" id="TIGR01951">
    <property type="entry name" value="nusB"/>
    <property type="match status" value="1"/>
</dbReference>
<proteinExistence type="inferred from homology"/>
<comment type="similarity">
    <text evidence="1 6">Belongs to the NusB family.</text>
</comment>
<dbReference type="STRING" id="930117.SAMN05216225_1001443"/>
<dbReference type="InterPro" id="IPR011605">
    <property type="entry name" value="NusB_fam"/>
</dbReference>
<dbReference type="GO" id="GO:0006353">
    <property type="term" value="P:DNA-templated transcription termination"/>
    <property type="evidence" value="ECO:0007669"/>
    <property type="project" value="UniProtKB-UniRule"/>
</dbReference>
<dbReference type="GO" id="GO:0031564">
    <property type="term" value="P:transcription antitermination"/>
    <property type="evidence" value="ECO:0007669"/>
    <property type="project" value="UniProtKB-KW"/>
</dbReference>
<dbReference type="RefSeq" id="WP_072887540.1">
    <property type="nucleotide sequence ID" value="NZ_FQVW01000001.1"/>
</dbReference>
<keyword evidence="3 6" id="KW-0694">RNA-binding</keyword>
<dbReference type="OrthoDB" id="9811381at2"/>
<dbReference type="CDD" id="cd00619">
    <property type="entry name" value="Terminator_NusB"/>
    <property type="match status" value="1"/>
</dbReference>
<evidence type="ECO:0000259" key="7">
    <source>
        <dbReference type="Pfam" id="PF01029"/>
    </source>
</evidence>
<feature type="domain" description="NusB/RsmB/TIM44" evidence="7">
    <location>
        <begin position="4"/>
        <end position="125"/>
    </location>
</feature>
<evidence type="ECO:0000256" key="1">
    <source>
        <dbReference type="ARBA" id="ARBA00005952"/>
    </source>
</evidence>
<dbReference type="InterPro" id="IPR006027">
    <property type="entry name" value="NusB_RsmB_TIM44"/>
</dbReference>
<keyword evidence="9" id="KW-1185">Reference proteome</keyword>
<dbReference type="PANTHER" id="PTHR11078:SF3">
    <property type="entry name" value="ANTITERMINATION NUSB DOMAIN-CONTAINING PROTEIN"/>
    <property type="match status" value="1"/>
</dbReference>
<comment type="function">
    <text evidence="6">Involved in transcription antitermination. Required for transcription of ribosomal RNA (rRNA) genes. Binds specifically to the boxA antiterminator sequence of the ribosomal RNA (rrn) operons.</text>
</comment>
<evidence type="ECO:0000256" key="2">
    <source>
        <dbReference type="ARBA" id="ARBA00022814"/>
    </source>
</evidence>
<protein>
    <recommendedName>
        <fullName evidence="6">Transcription antitermination protein NusB</fullName>
    </recommendedName>
    <alternativeName>
        <fullName evidence="6">Antitermination factor NusB</fullName>
    </alternativeName>
</protein>
<dbReference type="GO" id="GO:0005829">
    <property type="term" value="C:cytosol"/>
    <property type="evidence" value="ECO:0007669"/>
    <property type="project" value="TreeGrafter"/>
</dbReference>
<accession>A0A1M5CY76</accession>
<dbReference type="NCBIfam" id="NF001223">
    <property type="entry name" value="PRK00202.1-1"/>
    <property type="match status" value="1"/>
</dbReference>
<dbReference type="Proteomes" id="UP000183988">
    <property type="component" value="Unassembled WGS sequence"/>
</dbReference>
<keyword evidence="5 6" id="KW-0804">Transcription</keyword>
<dbReference type="GO" id="GO:0003723">
    <property type="term" value="F:RNA binding"/>
    <property type="evidence" value="ECO:0007669"/>
    <property type="project" value="UniProtKB-UniRule"/>
</dbReference>
<evidence type="ECO:0000256" key="4">
    <source>
        <dbReference type="ARBA" id="ARBA00023015"/>
    </source>
</evidence>
<evidence type="ECO:0000256" key="5">
    <source>
        <dbReference type="ARBA" id="ARBA00023163"/>
    </source>
</evidence>